<dbReference type="InterPro" id="IPR044925">
    <property type="entry name" value="His-Me_finger_sf"/>
</dbReference>
<dbReference type="eggNOG" id="COG1864">
    <property type="taxonomic scope" value="Bacteria"/>
</dbReference>
<sequence length="90" mass="10441">MYKNDISYIGEERKIRVPNAFFKVILAGLDEGKPRAIGFIYKNTSGNNPLDHYVNSVNQVERITGLDFFSQLPDDVENEIESNYNLNQWR</sequence>
<dbReference type="EMBL" id="ABFZ02000017">
    <property type="protein sequence ID" value="EDS16221.1"/>
    <property type="molecule type" value="Genomic_DNA"/>
</dbReference>
<dbReference type="AlphaFoldDB" id="B0NN51"/>
<accession>B0NN51</accession>
<reference evidence="2 3" key="2">
    <citation type="submission" date="2007-11" db="EMBL/GenBank/DDBJ databases">
        <authorList>
            <person name="Fulton L."/>
            <person name="Clifton S."/>
            <person name="Fulton B."/>
            <person name="Xu J."/>
            <person name="Minx P."/>
            <person name="Pepin K.H."/>
            <person name="Johnson M."/>
            <person name="Thiruvilangam P."/>
            <person name="Bhonagiri V."/>
            <person name="Nash W.E."/>
            <person name="Mardis E.R."/>
            <person name="Wilson R.K."/>
        </authorList>
    </citation>
    <scope>NUCLEOTIDE SEQUENCE [LARGE SCALE GENOMIC DNA]</scope>
    <source>
        <strain evidence="2 3">ATCC 43183</strain>
    </source>
</reference>
<comment type="caution">
    <text evidence="2">The sequence shown here is derived from an EMBL/GenBank/DDBJ whole genome shotgun (WGS) entry which is preliminary data.</text>
</comment>
<dbReference type="Proteomes" id="UP000004713">
    <property type="component" value="Unassembled WGS sequence"/>
</dbReference>
<gene>
    <name evidence="2" type="ORF">BACSTE_00891</name>
</gene>
<dbReference type="SUPFAM" id="SSF54060">
    <property type="entry name" value="His-Me finger endonucleases"/>
    <property type="match status" value="1"/>
</dbReference>
<feature type="domain" description="DNA/RNA non-specific endonuclease/pyrophosphatase/phosphodiesterase" evidence="1">
    <location>
        <begin position="6"/>
        <end position="74"/>
    </location>
</feature>
<evidence type="ECO:0000313" key="3">
    <source>
        <dbReference type="Proteomes" id="UP000004713"/>
    </source>
</evidence>
<evidence type="ECO:0000313" key="2">
    <source>
        <dbReference type="EMBL" id="EDS16221.1"/>
    </source>
</evidence>
<dbReference type="InterPro" id="IPR044929">
    <property type="entry name" value="DNA/RNA_non-sp_Endonuclease_sf"/>
</dbReference>
<dbReference type="GO" id="GO:0016787">
    <property type="term" value="F:hydrolase activity"/>
    <property type="evidence" value="ECO:0007669"/>
    <property type="project" value="InterPro"/>
</dbReference>
<protein>
    <recommendedName>
        <fullName evidence="1">DNA/RNA non-specific endonuclease/pyrophosphatase/phosphodiesterase domain-containing protein</fullName>
    </recommendedName>
</protein>
<dbReference type="HOGENOM" id="CLU_2434784_0_0_10"/>
<dbReference type="GO" id="GO:0046872">
    <property type="term" value="F:metal ion binding"/>
    <property type="evidence" value="ECO:0007669"/>
    <property type="project" value="InterPro"/>
</dbReference>
<name>B0NN51_BACSE</name>
<dbReference type="Gene3D" id="3.40.570.10">
    <property type="entry name" value="Extracellular Endonuclease, subunit A"/>
    <property type="match status" value="1"/>
</dbReference>
<dbReference type="InterPro" id="IPR001604">
    <property type="entry name" value="Endo_G_ENPP1-like_dom"/>
</dbReference>
<evidence type="ECO:0000259" key="1">
    <source>
        <dbReference type="Pfam" id="PF01223"/>
    </source>
</evidence>
<organism evidence="2 3">
    <name type="scientific">Bacteroides stercoris ATCC 43183</name>
    <dbReference type="NCBI Taxonomy" id="449673"/>
    <lineage>
        <taxon>Bacteria</taxon>
        <taxon>Pseudomonadati</taxon>
        <taxon>Bacteroidota</taxon>
        <taxon>Bacteroidia</taxon>
        <taxon>Bacteroidales</taxon>
        <taxon>Bacteroidaceae</taxon>
        <taxon>Bacteroides</taxon>
    </lineage>
</organism>
<dbReference type="Pfam" id="PF01223">
    <property type="entry name" value="Endonuclease_NS"/>
    <property type="match status" value="1"/>
</dbReference>
<dbReference type="GO" id="GO:0003676">
    <property type="term" value="F:nucleic acid binding"/>
    <property type="evidence" value="ECO:0007669"/>
    <property type="project" value="InterPro"/>
</dbReference>
<reference evidence="2 3" key="1">
    <citation type="submission" date="2007-11" db="EMBL/GenBank/DDBJ databases">
        <title>Draft genome sequence of Bacteroides stercoris(ATCC 43183).</title>
        <authorList>
            <person name="Sudarsanam P."/>
            <person name="Ley R."/>
            <person name="Guruge J."/>
            <person name="Turnbaugh P.J."/>
            <person name="Mahowald M."/>
            <person name="Liep D."/>
            <person name="Gordon J."/>
        </authorList>
    </citation>
    <scope>NUCLEOTIDE SEQUENCE [LARGE SCALE GENOMIC DNA]</scope>
    <source>
        <strain evidence="2 3">ATCC 43183</strain>
    </source>
</reference>
<proteinExistence type="predicted"/>